<organism evidence="2 3">
    <name type="scientific">Vibrio pomeroyi</name>
    <dbReference type="NCBI Taxonomy" id="198832"/>
    <lineage>
        <taxon>Bacteria</taxon>
        <taxon>Pseudomonadati</taxon>
        <taxon>Pseudomonadota</taxon>
        <taxon>Gammaproteobacteria</taxon>
        <taxon>Vibrionales</taxon>
        <taxon>Vibrionaceae</taxon>
        <taxon>Vibrio</taxon>
    </lineage>
</organism>
<sequence length="217" mass="24969">MLYNVCNVIQSVSFKMNPSQLDKLKKLSMFTTSDAAKFNITRAALSRAVEKGHLEKLQRGLYGYVGREESEMQSYAEVSARAKNSVICLLSALRYHDLTTQAPFQVWICISKNDRAPSIDYPNIRIVRTRDMANFGVVSRQVDGVPILVTDVERTIVDCFKFRNKIGIDVAIEAFVEAKRANKLNHDKLNHDKLWEYAKYYRMTNIMMPYLEALSWN</sequence>
<name>A0ABV4N2I4_9VIBR</name>
<evidence type="ECO:0000259" key="1">
    <source>
        <dbReference type="Pfam" id="PF13338"/>
    </source>
</evidence>
<gene>
    <name evidence="2" type="ORF">AB6D66_20945</name>
</gene>
<dbReference type="Pfam" id="PF13338">
    <property type="entry name" value="AbiEi_4"/>
    <property type="match status" value="1"/>
</dbReference>
<feature type="domain" description="AbiEi antitoxin N-terminal" evidence="1">
    <location>
        <begin position="28"/>
        <end position="64"/>
    </location>
</feature>
<dbReference type="Proteomes" id="UP001570071">
    <property type="component" value="Unassembled WGS sequence"/>
</dbReference>
<dbReference type="RefSeq" id="WP_372125712.1">
    <property type="nucleotide sequence ID" value="NZ_JBFSSG010000066.1"/>
</dbReference>
<dbReference type="EMBL" id="JBFSSG010000066">
    <property type="protein sequence ID" value="MEZ8723548.1"/>
    <property type="molecule type" value="Genomic_DNA"/>
</dbReference>
<comment type="caution">
    <text evidence="2">The sequence shown here is derived from an EMBL/GenBank/DDBJ whole genome shotgun (WGS) entry which is preliminary data.</text>
</comment>
<evidence type="ECO:0000313" key="2">
    <source>
        <dbReference type="EMBL" id="MEZ8723548.1"/>
    </source>
</evidence>
<keyword evidence="3" id="KW-1185">Reference proteome</keyword>
<accession>A0ABV4N2I4</accession>
<dbReference type="InterPro" id="IPR025159">
    <property type="entry name" value="AbiEi_N"/>
</dbReference>
<reference evidence="2 3" key="1">
    <citation type="journal article" date="2024" name="ISME J.">
        <title>Tailless and filamentous prophages are predominant in marine Vibrio.</title>
        <authorList>
            <person name="Steensen K."/>
            <person name="Seneca J."/>
            <person name="Bartlau N."/>
            <person name="Yu X.A."/>
            <person name="Hussain F.A."/>
            <person name="Polz M.F."/>
        </authorList>
    </citation>
    <scope>NUCLEOTIDE SEQUENCE [LARGE SCALE GENOMIC DNA]</scope>
    <source>
        <strain evidence="2 3">10N.239.312.F12</strain>
    </source>
</reference>
<proteinExistence type="predicted"/>
<protein>
    <submittedName>
        <fullName evidence="2">Type IV toxin-antitoxin system AbiEi family antitoxin domain-containing protein</fullName>
    </submittedName>
</protein>
<evidence type="ECO:0000313" key="3">
    <source>
        <dbReference type="Proteomes" id="UP001570071"/>
    </source>
</evidence>